<organism evidence="3 4">
    <name type="scientific">Pseudozyma flocculosa PF-1</name>
    <dbReference type="NCBI Taxonomy" id="1277687"/>
    <lineage>
        <taxon>Eukaryota</taxon>
        <taxon>Fungi</taxon>
        <taxon>Dikarya</taxon>
        <taxon>Basidiomycota</taxon>
        <taxon>Ustilaginomycotina</taxon>
        <taxon>Ustilaginomycetes</taxon>
        <taxon>Ustilaginales</taxon>
        <taxon>Ustilaginaceae</taxon>
        <taxon>Pseudozyma</taxon>
    </lineage>
</organism>
<keyword evidence="2" id="KW-1133">Transmembrane helix</keyword>
<feature type="transmembrane region" description="Helical" evidence="2">
    <location>
        <begin position="505"/>
        <end position="532"/>
    </location>
</feature>
<dbReference type="RefSeq" id="XP_007880863.1">
    <property type="nucleotide sequence ID" value="XM_007882672.1"/>
</dbReference>
<name>A0A061H492_9BASI</name>
<evidence type="ECO:0000256" key="2">
    <source>
        <dbReference type="SAM" id="Phobius"/>
    </source>
</evidence>
<sequence>MSASSSRSGSAQHTAATTPRSSPSSYQGPWTNDVPRPKGNRSPEVDLTTAVPAIAHSFPSSGSASGSQTAAGSTDQWWEHVLPPGQLAERLRRAQMSSDARSSTAARRFKTPLAGATPSERKVWKGFSELDQGDTVRRRGASHRVDRSARSSAQTSAEASSDESASHSEQHSPDSKVSSLGHYDDLVGTFDAERYWSGLRGDPAPRSFSRSGSARRARVHSEDGLGLGIASTSTAANTHKGSQHAHLRHFGYSGFVSPTLSDTPEVSSNDESEDRHSTATTTAAATPTTTTTFTTTSRHSRTVSMTSTVRSGHTYAQPPAILRSHFDRSEDGVESIYDPGSGRDRFATSERIRHVSFDGDLRDVAKATAAAAAMYRFPTAASQPIHSAHERPSHFRDGCDAFEGFASRSNSTRRSRHGFRSGGHHHRASSYSAPVSPRGSMQFHGSATVFGGPPASRSSAGHRRASSIPDVALLDSLNVAQNQLATAGNLAATLTRQLSAPLRPVFHLTLFLSISSITLVSLACFLAAGYFLTAWDDLATKRQRVGAAAGSARKNLGATVAWGMHMLSDSPSPASRNRRPQKPASETDDANADGYDIPGSSEQARSRTHRAWPVSFALASASAVACRVLPKPLYEAMGLSSTGFAGGDRPTMPRGTRPREAGTRPSPASTSRLPPRPPLSLLLPSIFFTLLIAVGAGLASFFASRRAAAASAGAGEASFPRSGFASPRDTGDRTPPDLASTAFFQPQPSAAIGRSNSGGGAAMHDRRRSRTAFSPSLDSGFERFAAATSASPILAPHA</sequence>
<feature type="region of interest" description="Disordered" evidence="1">
    <location>
        <begin position="410"/>
        <end position="437"/>
    </location>
</feature>
<dbReference type="eggNOG" id="ENOG502RDA8">
    <property type="taxonomic scope" value="Eukaryota"/>
</dbReference>
<feature type="compositionally biased region" description="Low complexity" evidence="1">
    <location>
        <begin position="60"/>
        <end position="74"/>
    </location>
</feature>
<proteinExistence type="predicted"/>
<evidence type="ECO:0000256" key="1">
    <source>
        <dbReference type="SAM" id="MobiDB-lite"/>
    </source>
</evidence>
<feature type="compositionally biased region" description="Low complexity" evidence="1">
    <location>
        <begin position="97"/>
        <end position="106"/>
    </location>
</feature>
<dbReference type="Proteomes" id="UP000053664">
    <property type="component" value="Unassembled WGS sequence"/>
</dbReference>
<dbReference type="AlphaFoldDB" id="A0A061H492"/>
<feature type="compositionally biased region" description="Low complexity" evidence="1">
    <location>
        <begin position="150"/>
        <end position="163"/>
    </location>
</feature>
<feature type="transmembrane region" description="Helical" evidence="2">
    <location>
        <begin position="681"/>
        <end position="703"/>
    </location>
</feature>
<feature type="region of interest" description="Disordered" evidence="1">
    <location>
        <begin position="716"/>
        <end position="775"/>
    </location>
</feature>
<keyword evidence="2" id="KW-0812">Transmembrane</keyword>
<feature type="region of interest" description="Disordered" evidence="1">
    <location>
        <begin position="639"/>
        <end position="676"/>
    </location>
</feature>
<feature type="region of interest" description="Disordered" evidence="1">
    <location>
        <begin position="261"/>
        <end position="327"/>
    </location>
</feature>
<gene>
    <name evidence="3" type="ORF">PFL1_05142</name>
</gene>
<dbReference type="HOGENOM" id="CLU_356005_0_0_1"/>
<feature type="compositionally biased region" description="Low complexity" evidence="1">
    <location>
        <begin position="1"/>
        <end position="25"/>
    </location>
</feature>
<dbReference type="KEGG" id="pfp:PFL1_05142"/>
<feature type="compositionally biased region" description="Low complexity" evidence="1">
    <location>
        <begin position="278"/>
        <end position="311"/>
    </location>
</feature>
<feature type="compositionally biased region" description="Low complexity" evidence="1">
    <location>
        <begin position="665"/>
        <end position="676"/>
    </location>
</feature>
<feature type="region of interest" description="Disordered" evidence="1">
    <location>
        <begin position="567"/>
        <end position="606"/>
    </location>
</feature>
<feature type="region of interest" description="Disordered" evidence="1">
    <location>
        <begin position="196"/>
        <end position="221"/>
    </location>
</feature>
<protein>
    <submittedName>
        <fullName evidence="3">Uncharacterized protein</fullName>
    </submittedName>
</protein>
<dbReference type="OrthoDB" id="3367059at2759"/>
<keyword evidence="2" id="KW-0472">Membrane</keyword>
<evidence type="ECO:0000313" key="3">
    <source>
        <dbReference type="EMBL" id="EPQ27219.1"/>
    </source>
</evidence>
<feature type="region of interest" description="Disordered" evidence="1">
    <location>
        <begin position="1"/>
        <end position="180"/>
    </location>
</feature>
<accession>A0A061H492</accession>
<dbReference type="EMBL" id="KE361640">
    <property type="protein sequence ID" value="EPQ27219.1"/>
    <property type="molecule type" value="Genomic_DNA"/>
</dbReference>
<dbReference type="GeneID" id="19319240"/>
<feature type="compositionally biased region" description="Basic and acidic residues" evidence="1">
    <location>
        <begin position="164"/>
        <end position="174"/>
    </location>
</feature>
<evidence type="ECO:0000313" key="4">
    <source>
        <dbReference type="Proteomes" id="UP000053664"/>
    </source>
</evidence>
<feature type="compositionally biased region" description="Basic residues" evidence="1">
    <location>
        <begin position="411"/>
        <end position="428"/>
    </location>
</feature>
<reference evidence="3 4" key="1">
    <citation type="journal article" date="2013" name="Plant Cell">
        <title>The transition from a phytopathogenic smut ancestor to an anamorphic biocontrol agent deciphered by comparative whole-genome analysis.</title>
        <authorList>
            <person name="Lefebvre F."/>
            <person name="Joly D.L."/>
            <person name="Labbe C."/>
            <person name="Teichmann B."/>
            <person name="Linning R."/>
            <person name="Belzile F."/>
            <person name="Bakkeren G."/>
            <person name="Belanger R.R."/>
        </authorList>
    </citation>
    <scope>NUCLEOTIDE SEQUENCE [LARGE SCALE GENOMIC DNA]</scope>
    <source>
        <strain evidence="3 4">PF-1</strain>
    </source>
</reference>